<dbReference type="EC" id="3.4.23.-" evidence="2"/>
<dbReference type="KEGG" id="sufl:FIL70_22350"/>
<organism evidence="2 3">
    <name type="scientific">Sphingobium fuliginis ATCC 27551</name>
    <dbReference type="NCBI Taxonomy" id="1208342"/>
    <lineage>
        <taxon>Bacteria</taxon>
        <taxon>Pseudomonadati</taxon>
        <taxon>Pseudomonadota</taxon>
        <taxon>Alphaproteobacteria</taxon>
        <taxon>Sphingomonadales</taxon>
        <taxon>Sphingomonadaceae</taxon>
        <taxon>Sphingobium</taxon>
    </lineage>
</organism>
<dbReference type="InterPro" id="IPR011969">
    <property type="entry name" value="Clan_AA_Asp_peptidase_C"/>
</dbReference>
<feature type="transmembrane region" description="Helical" evidence="1">
    <location>
        <begin position="12"/>
        <end position="32"/>
    </location>
</feature>
<proteinExistence type="predicted"/>
<keyword evidence="2" id="KW-0378">Hydrolase</keyword>
<dbReference type="AlphaFoldDB" id="A0A5B8CNE9"/>
<name>A0A5B8CNE9_SPHSA</name>
<keyword evidence="2" id="KW-0645">Protease</keyword>
<reference evidence="2 3" key="1">
    <citation type="submission" date="2019-06" db="EMBL/GenBank/DDBJ databases">
        <title>Genome organization and adaptive potential of archetypical organophosphate degarding Sphingobium fuliginis ATCC 27551.</title>
        <authorList>
            <person name="Sarwar A."/>
            <person name="Parthasarathy S."/>
            <person name="Singh C."/>
            <person name="Siddavattam D."/>
        </authorList>
    </citation>
    <scope>NUCLEOTIDE SEQUENCE [LARGE SCALE GENOMIC DNA]</scope>
    <source>
        <strain evidence="2 3">ATCC 27551</strain>
    </source>
</reference>
<feature type="transmembrane region" description="Helical" evidence="1">
    <location>
        <begin position="38"/>
        <end position="58"/>
    </location>
</feature>
<gene>
    <name evidence="2" type="ORF">FIL70_22350</name>
</gene>
<evidence type="ECO:0000256" key="1">
    <source>
        <dbReference type="SAM" id="Phobius"/>
    </source>
</evidence>
<accession>A0A5B8CNE9</accession>
<dbReference type="Proteomes" id="UP000311469">
    <property type="component" value="Chromosome cSF2"/>
</dbReference>
<keyword evidence="1" id="KW-0472">Membrane</keyword>
<dbReference type="SUPFAM" id="SSF50630">
    <property type="entry name" value="Acid proteases"/>
    <property type="match status" value="1"/>
</dbReference>
<dbReference type="CDD" id="cd05483">
    <property type="entry name" value="retropepsin_like_bacteria"/>
    <property type="match status" value="1"/>
</dbReference>
<sequence>MDIATNPEWQRLLPYALAGAVFLILLFNIPFIGRVLRALLSVALLALCLLILAQQAPFDPNLSPLMNRLGLSSQQVTGDMIRIRMAADGHFWARAELNGVKRRMLIDSGATVTALSRETARQAAVSVDDGLVPVLMRTANGTIRADTGTVARLKVGGMEARNLKVIISPALGNVDILGMNFLTQLASWRVEGRELILVPAKDRDG</sequence>
<dbReference type="EMBL" id="CP041017">
    <property type="protein sequence ID" value="QDC40151.1"/>
    <property type="molecule type" value="Genomic_DNA"/>
</dbReference>
<dbReference type="GO" id="GO:0006508">
    <property type="term" value="P:proteolysis"/>
    <property type="evidence" value="ECO:0007669"/>
    <property type="project" value="UniProtKB-KW"/>
</dbReference>
<dbReference type="InterPro" id="IPR021109">
    <property type="entry name" value="Peptidase_aspartic_dom_sf"/>
</dbReference>
<dbReference type="NCBIfam" id="TIGR02281">
    <property type="entry name" value="clan_AA_DTGA"/>
    <property type="match status" value="1"/>
</dbReference>
<protein>
    <submittedName>
        <fullName evidence="2">TIGR02281 family clan AA aspartic protease</fullName>
        <ecNumber evidence="2">3.4.23.-</ecNumber>
    </submittedName>
</protein>
<evidence type="ECO:0000313" key="2">
    <source>
        <dbReference type="EMBL" id="QDC40151.1"/>
    </source>
</evidence>
<dbReference type="Pfam" id="PF13975">
    <property type="entry name" value="gag-asp_proteas"/>
    <property type="match status" value="1"/>
</dbReference>
<dbReference type="GO" id="GO:0008233">
    <property type="term" value="F:peptidase activity"/>
    <property type="evidence" value="ECO:0007669"/>
    <property type="project" value="UniProtKB-KW"/>
</dbReference>
<keyword evidence="1" id="KW-1133">Transmembrane helix</keyword>
<dbReference type="InterPro" id="IPR034122">
    <property type="entry name" value="Retropepsin-like_bacterial"/>
</dbReference>
<keyword evidence="1" id="KW-0812">Transmembrane</keyword>
<evidence type="ECO:0000313" key="3">
    <source>
        <dbReference type="Proteomes" id="UP000311469"/>
    </source>
</evidence>
<dbReference type="Gene3D" id="2.40.70.10">
    <property type="entry name" value="Acid Proteases"/>
    <property type="match status" value="1"/>
</dbReference>